<dbReference type="PROSITE" id="PS50112">
    <property type="entry name" value="PAS"/>
    <property type="match status" value="2"/>
</dbReference>
<dbReference type="InterPro" id="IPR003661">
    <property type="entry name" value="HisK_dim/P_dom"/>
</dbReference>
<dbReference type="InterPro" id="IPR035965">
    <property type="entry name" value="PAS-like_dom_sf"/>
</dbReference>
<dbReference type="PROSITE" id="PS50109">
    <property type="entry name" value="HIS_KIN"/>
    <property type="match status" value="1"/>
</dbReference>
<dbReference type="PANTHER" id="PTHR43065:SF42">
    <property type="entry name" value="TWO-COMPONENT SENSOR PPRA"/>
    <property type="match status" value="1"/>
</dbReference>
<proteinExistence type="predicted"/>
<organism evidence="9 10">
    <name type="scientific">Halarcobacter anaerophilus</name>
    <dbReference type="NCBI Taxonomy" id="877500"/>
    <lineage>
        <taxon>Bacteria</taxon>
        <taxon>Pseudomonadati</taxon>
        <taxon>Campylobacterota</taxon>
        <taxon>Epsilonproteobacteria</taxon>
        <taxon>Campylobacterales</taxon>
        <taxon>Arcobacteraceae</taxon>
        <taxon>Halarcobacter</taxon>
    </lineage>
</organism>
<dbReference type="PROSITE" id="PS50113">
    <property type="entry name" value="PAC"/>
    <property type="match status" value="1"/>
</dbReference>
<comment type="caution">
    <text evidence="9">The sequence shown here is derived from an EMBL/GenBank/DDBJ whole genome shotgun (WGS) entry which is preliminary data.</text>
</comment>
<dbReference type="InterPro" id="IPR036097">
    <property type="entry name" value="HisK_dim/P_sf"/>
</dbReference>
<dbReference type="SUPFAM" id="SSF47384">
    <property type="entry name" value="Homodimeric domain of signal transducing histidine kinase"/>
    <property type="match status" value="1"/>
</dbReference>
<evidence type="ECO:0000259" key="7">
    <source>
        <dbReference type="PROSITE" id="PS50112"/>
    </source>
</evidence>
<keyword evidence="5" id="KW-1133">Transmembrane helix</keyword>
<protein>
    <recommendedName>
        <fullName evidence="2">histidine kinase</fullName>
        <ecNumber evidence="2">2.7.13.3</ecNumber>
    </recommendedName>
</protein>
<evidence type="ECO:0000256" key="1">
    <source>
        <dbReference type="ARBA" id="ARBA00000085"/>
    </source>
</evidence>
<keyword evidence="3" id="KW-0597">Phosphoprotein</keyword>
<dbReference type="NCBIfam" id="TIGR00229">
    <property type="entry name" value="sensory_box"/>
    <property type="match status" value="2"/>
</dbReference>
<keyword evidence="5" id="KW-0812">Transmembrane</keyword>
<evidence type="ECO:0000256" key="5">
    <source>
        <dbReference type="SAM" id="Phobius"/>
    </source>
</evidence>
<dbReference type="InterPro" id="IPR036890">
    <property type="entry name" value="HATPase_C_sf"/>
</dbReference>
<evidence type="ECO:0000259" key="6">
    <source>
        <dbReference type="PROSITE" id="PS50109"/>
    </source>
</evidence>
<dbReference type="Gene3D" id="1.10.287.130">
    <property type="match status" value="1"/>
</dbReference>
<evidence type="ECO:0000313" key="9">
    <source>
        <dbReference type="EMBL" id="RXJ62256.1"/>
    </source>
</evidence>
<dbReference type="SMART" id="SM00091">
    <property type="entry name" value="PAS"/>
    <property type="match status" value="2"/>
</dbReference>
<evidence type="ECO:0000259" key="8">
    <source>
        <dbReference type="PROSITE" id="PS50113"/>
    </source>
</evidence>
<dbReference type="RefSeq" id="WP_129082486.1">
    <property type="nucleotide sequence ID" value="NZ_CP041070.1"/>
</dbReference>
<feature type="domain" description="PAS" evidence="7">
    <location>
        <begin position="378"/>
        <end position="448"/>
    </location>
</feature>
<dbReference type="Proteomes" id="UP000290191">
    <property type="component" value="Unassembled WGS sequence"/>
</dbReference>
<comment type="catalytic activity">
    <reaction evidence="1">
        <text>ATP + protein L-histidine = ADP + protein N-phospho-L-histidine.</text>
        <dbReference type="EC" id="2.7.13.3"/>
    </reaction>
</comment>
<keyword evidence="5" id="KW-0472">Membrane</keyword>
<dbReference type="PANTHER" id="PTHR43065">
    <property type="entry name" value="SENSOR HISTIDINE KINASE"/>
    <property type="match status" value="1"/>
</dbReference>
<feature type="transmembrane region" description="Helical" evidence="5">
    <location>
        <begin position="166"/>
        <end position="189"/>
    </location>
</feature>
<evidence type="ECO:0000256" key="3">
    <source>
        <dbReference type="ARBA" id="ARBA00022553"/>
    </source>
</evidence>
<dbReference type="CDD" id="cd00082">
    <property type="entry name" value="HisKA"/>
    <property type="match status" value="1"/>
</dbReference>
<dbReference type="Gene3D" id="3.30.450.20">
    <property type="entry name" value="PAS domain"/>
    <property type="match status" value="2"/>
</dbReference>
<feature type="domain" description="PAS" evidence="7">
    <location>
        <begin position="256"/>
        <end position="298"/>
    </location>
</feature>
<evidence type="ECO:0000313" key="10">
    <source>
        <dbReference type="Proteomes" id="UP000290191"/>
    </source>
</evidence>
<feature type="domain" description="PAC" evidence="8">
    <location>
        <begin position="327"/>
        <end position="377"/>
    </location>
</feature>
<keyword evidence="10" id="KW-1185">Reference proteome</keyword>
<dbReference type="InterPro" id="IPR004358">
    <property type="entry name" value="Sig_transdc_His_kin-like_C"/>
</dbReference>
<dbReference type="EMBL" id="PDKO01000009">
    <property type="protein sequence ID" value="RXJ62256.1"/>
    <property type="molecule type" value="Genomic_DNA"/>
</dbReference>
<evidence type="ECO:0000256" key="4">
    <source>
        <dbReference type="SAM" id="Coils"/>
    </source>
</evidence>
<name>A0A4Q0XXD6_9BACT</name>
<feature type="domain" description="Histidine kinase" evidence="6">
    <location>
        <begin position="508"/>
        <end position="733"/>
    </location>
</feature>
<dbReference type="InterPro" id="IPR000014">
    <property type="entry name" value="PAS"/>
</dbReference>
<dbReference type="SUPFAM" id="SSF55785">
    <property type="entry name" value="PYP-like sensor domain (PAS domain)"/>
    <property type="match status" value="2"/>
</dbReference>
<dbReference type="SMART" id="SM00388">
    <property type="entry name" value="HisKA"/>
    <property type="match status" value="1"/>
</dbReference>
<accession>A0A4Q0XXD6</accession>
<sequence>MINKKNSLYKILSIMIVLVIVVIMFIYSVYNYTVTKSSLIKELKYNSDTAILQLKNVVAPFIESYSITEYEKIINSYMGYKDIFAIIIEDYKMSEITGNKALFITGKIRNKDWEVINYKPSEENKKAFKRVFYSKSQDIVNSKGIKIGKIYIYSSTHFVNLKLEKIVVHSIVITLLISLLLILALYYILRTFVLKPISDIIGSIKNKDKNAIPIKDLVEFNSLEVSLLSNSINIMLKEIRTSRKNLEELNIKLQNTSNKYQKLMNLSSDMIFITDFDENLLEYSEQVPLKLGYSKEEMKTLKTTDWDKKLTAYENKILKKKLSNNPVTFETIHTRKDGTTYIAEVSAVKITFDNKDAIYASARDITQRKESEKLIKEQKEEFETIFNYSKDGIAILDLETKFLKFNEAYLNMTGFSKEELLKKSSLDLTAAEDKERTLAVIKEVLKEGSVRNFEKAYLLESNKRIYVNMSISLLPDKKRFLIVAKDTSSLKLMQEQARLASMGEMVGNIAHQWRQPLSVITTSVSGLKLKSELDCLEKNDISECADSVVTQANYLSKTIDNFRDFIKGDKSYRRISIKETLENTLILLEASLNNNYIKRVIRINDDLEINGNKNELTEGFINIINNSKDVLKQNVKDEDDRLLFIETKKLDENSLELKILDSGGGIDDSIIDRIFEPYFSTKHQSQGTGLGLSMADKIIRNRHKASISVHNEIFKYKNKEYKGACFIIIFKSS</sequence>
<dbReference type="InterPro" id="IPR005467">
    <property type="entry name" value="His_kinase_dom"/>
</dbReference>
<dbReference type="SUPFAM" id="SSF55874">
    <property type="entry name" value="ATPase domain of HSP90 chaperone/DNA topoisomerase II/histidine kinase"/>
    <property type="match status" value="1"/>
</dbReference>
<gene>
    <name evidence="9" type="ORF">CRV06_10895</name>
</gene>
<reference evidence="9 10" key="1">
    <citation type="submission" date="2017-10" db="EMBL/GenBank/DDBJ databases">
        <title>Genomics of the genus Arcobacter.</title>
        <authorList>
            <person name="Perez-Cataluna A."/>
            <person name="Figueras M.J."/>
        </authorList>
    </citation>
    <scope>NUCLEOTIDE SEQUENCE [LARGE SCALE GENOMIC DNA]</scope>
    <source>
        <strain evidence="9 10">DSM 24636</strain>
    </source>
</reference>
<dbReference type="InterPro" id="IPR003594">
    <property type="entry name" value="HATPase_dom"/>
</dbReference>
<feature type="coiled-coil region" evidence="4">
    <location>
        <begin position="232"/>
        <end position="266"/>
    </location>
</feature>
<keyword evidence="4" id="KW-0175">Coiled coil</keyword>
<dbReference type="SMART" id="SM00387">
    <property type="entry name" value="HATPase_c"/>
    <property type="match status" value="1"/>
</dbReference>
<dbReference type="EC" id="2.7.13.3" evidence="2"/>
<dbReference type="Pfam" id="PF00512">
    <property type="entry name" value="HisKA"/>
    <property type="match status" value="1"/>
</dbReference>
<dbReference type="STRING" id="877500.GCA_000935065_03409"/>
<dbReference type="CDD" id="cd00130">
    <property type="entry name" value="PAS"/>
    <property type="match status" value="2"/>
</dbReference>
<dbReference type="GO" id="GO:0000155">
    <property type="term" value="F:phosphorelay sensor kinase activity"/>
    <property type="evidence" value="ECO:0007669"/>
    <property type="project" value="InterPro"/>
</dbReference>
<dbReference type="InterPro" id="IPR000700">
    <property type="entry name" value="PAS-assoc_C"/>
</dbReference>
<dbReference type="AlphaFoldDB" id="A0A4Q0XXD6"/>
<dbReference type="OrthoDB" id="5342498at2"/>
<dbReference type="PRINTS" id="PR00344">
    <property type="entry name" value="BCTRLSENSOR"/>
</dbReference>
<evidence type="ECO:0000256" key="2">
    <source>
        <dbReference type="ARBA" id="ARBA00012438"/>
    </source>
</evidence>
<dbReference type="Gene3D" id="3.30.565.10">
    <property type="entry name" value="Histidine kinase-like ATPase, C-terminal domain"/>
    <property type="match status" value="1"/>
</dbReference>
<dbReference type="Pfam" id="PF13426">
    <property type="entry name" value="PAS_9"/>
    <property type="match status" value="2"/>
</dbReference>
<dbReference type="Pfam" id="PF02518">
    <property type="entry name" value="HATPase_c"/>
    <property type="match status" value="1"/>
</dbReference>
<feature type="transmembrane region" description="Helical" evidence="5">
    <location>
        <begin position="12"/>
        <end position="30"/>
    </location>
</feature>